<name>A0ACC2FTN5_DALPE</name>
<accession>A0ACC2FTN5</accession>
<organism evidence="1 2">
    <name type="scientific">Dallia pectoralis</name>
    <name type="common">Alaska blackfish</name>
    <dbReference type="NCBI Taxonomy" id="75939"/>
    <lineage>
        <taxon>Eukaryota</taxon>
        <taxon>Metazoa</taxon>
        <taxon>Chordata</taxon>
        <taxon>Craniata</taxon>
        <taxon>Vertebrata</taxon>
        <taxon>Euteleostomi</taxon>
        <taxon>Actinopterygii</taxon>
        <taxon>Neopterygii</taxon>
        <taxon>Teleostei</taxon>
        <taxon>Protacanthopterygii</taxon>
        <taxon>Esociformes</taxon>
        <taxon>Umbridae</taxon>
        <taxon>Dallia</taxon>
    </lineage>
</organism>
<evidence type="ECO:0000313" key="1">
    <source>
        <dbReference type="EMBL" id="KAJ7994702.1"/>
    </source>
</evidence>
<gene>
    <name evidence="1" type="ORF">DPEC_G00252230</name>
</gene>
<evidence type="ECO:0000313" key="2">
    <source>
        <dbReference type="Proteomes" id="UP001157502"/>
    </source>
</evidence>
<reference evidence="1" key="1">
    <citation type="submission" date="2021-05" db="EMBL/GenBank/DDBJ databases">
        <authorList>
            <person name="Pan Q."/>
            <person name="Jouanno E."/>
            <person name="Zahm M."/>
            <person name="Klopp C."/>
            <person name="Cabau C."/>
            <person name="Louis A."/>
            <person name="Berthelot C."/>
            <person name="Parey E."/>
            <person name="Roest Crollius H."/>
            <person name="Montfort J."/>
            <person name="Robinson-Rechavi M."/>
            <person name="Bouchez O."/>
            <person name="Lampietro C."/>
            <person name="Lopez Roques C."/>
            <person name="Donnadieu C."/>
            <person name="Postlethwait J."/>
            <person name="Bobe J."/>
            <person name="Dillon D."/>
            <person name="Chandos A."/>
            <person name="von Hippel F."/>
            <person name="Guiguen Y."/>
        </authorList>
    </citation>
    <scope>NUCLEOTIDE SEQUENCE</scope>
    <source>
        <strain evidence="1">YG-Jan2019</strain>
    </source>
</reference>
<keyword evidence="2" id="KW-1185">Reference proteome</keyword>
<comment type="caution">
    <text evidence="1">The sequence shown here is derived from an EMBL/GenBank/DDBJ whole genome shotgun (WGS) entry which is preliminary data.</text>
</comment>
<sequence length="153" mass="16515">MSQQKWELSSQLPTTTAGTGVGSVTSLWNETASPSVDWSDGKNPPALTRRLPLVFKKVGRHSQGKRIRSPDRPSPRRRAVSAKPSPGARPTSPSQTENPARTPCAEHALPRESATPPTNEDGRLGFYGPYKRTPNLALFSGVGEQEAGGVEMR</sequence>
<proteinExistence type="predicted"/>
<dbReference type="Proteomes" id="UP001157502">
    <property type="component" value="Chromosome 22"/>
</dbReference>
<protein>
    <submittedName>
        <fullName evidence="1">Uncharacterized protein</fullName>
    </submittedName>
</protein>
<dbReference type="EMBL" id="CM055749">
    <property type="protein sequence ID" value="KAJ7994702.1"/>
    <property type="molecule type" value="Genomic_DNA"/>
</dbReference>